<feature type="domain" description="DM13" evidence="2">
    <location>
        <begin position="34"/>
        <end position="143"/>
    </location>
</feature>
<keyword evidence="1" id="KW-0732">Signal</keyword>
<protein>
    <submittedName>
        <fullName evidence="3">DM13 domain-containing protein</fullName>
    </submittedName>
</protein>
<dbReference type="Proteomes" id="UP000651156">
    <property type="component" value="Unassembled WGS sequence"/>
</dbReference>
<dbReference type="PROSITE" id="PS51549">
    <property type="entry name" value="DM13"/>
    <property type="match status" value="1"/>
</dbReference>
<feature type="signal peptide" evidence="1">
    <location>
        <begin position="1"/>
        <end position="30"/>
    </location>
</feature>
<gene>
    <name evidence="3" type="ORF">IQ230_22235</name>
</gene>
<keyword evidence="4" id="KW-1185">Reference proteome</keyword>
<organism evidence="3 4">
    <name type="scientific">Gloeocapsopsis crepidinum LEGE 06123</name>
    <dbReference type="NCBI Taxonomy" id="588587"/>
    <lineage>
        <taxon>Bacteria</taxon>
        <taxon>Bacillati</taxon>
        <taxon>Cyanobacteriota</taxon>
        <taxon>Cyanophyceae</taxon>
        <taxon>Oscillatoriophycideae</taxon>
        <taxon>Chroococcales</taxon>
        <taxon>Chroococcaceae</taxon>
        <taxon>Gloeocapsopsis</taxon>
    </lineage>
</organism>
<evidence type="ECO:0000256" key="1">
    <source>
        <dbReference type="SAM" id="SignalP"/>
    </source>
</evidence>
<sequence length="150" mass="16373">MKLNYLVLSIAAILAVSSFSGLPTTSSVQAAQVATVKSGNFIAAEHPTEGAARIVTENGRRYLEFDQAFMSDMGPDLYVILHRAATLPKGGLKEQDYISLGRLQKLNGTQRYSVPQDINLADYQSVAIWCRQFNATFGYAPLQTAAQANR</sequence>
<dbReference type="InterPro" id="IPR019545">
    <property type="entry name" value="DM13_domain"/>
</dbReference>
<dbReference type="Pfam" id="PF10517">
    <property type="entry name" value="DM13"/>
    <property type="match status" value="1"/>
</dbReference>
<reference evidence="3 4" key="1">
    <citation type="submission" date="2020-10" db="EMBL/GenBank/DDBJ databases">
        <authorList>
            <person name="Castelo-Branco R."/>
            <person name="Eusebio N."/>
            <person name="Adriana R."/>
            <person name="Vieira A."/>
            <person name="Brugerolle De Fraissinette N."/>
            <person name="Rezende De Castro R."/>
            <person name="Schneider M.P."/>
            <person name="Vasconcelos V."/>
            <person name="Leao P.N."/>
        </authorList>
    </citation>
    <scope>NUCLEOTIDE SEQUENCE [LARGE SCALE GENOMIC DNA]</scope>
    <source>
        <strain evidence="3 4">LEGE 06123</strain>
    </source>
</reference>
<evidence type="ECO:0000313" key="3">
    <source>
        <dbReference type="EMBL" id="MBE9193018.1"/>
    </source>
</evidence>
<evidence type="ECO:0000259" key="2">
    <source>
        <dbReference type="PROSITE" id="PS51549"/>
    </source>
</evidence>
<accession>A0ABR9UYE2</accession>
<proteinExistence type="predicted"/>
<evidence type="ECO:0000313" key="4">
    <source>
        <dbReference type="Proteomes" id="UP000651156"/>
    </source>
</evidence>
<name>A0ABR9UYE2_9CHRO</name>
<feature type="chain" id="PRO_5045676134" evidence="1">
    <location>
        <begin position="31"/>
        <end position="150"/>
    </location>
</feature>
<comment type="caution">
    <text evidence="3">The sequence shown here is derived from an EMBL/GenBank/DDBJ whole genome shotgun (WGS) entry which is preliminary data.</text>
</comment>
<dbReference type="RefSeq" id="WP_193934417.1">
    <property type="nucleotide sequence ID" value="NZ_CAWPMZ010000119.1"/>
</dbReference>
<dbReference type="EMBL" id="JADEWN010000074">
    <property type="protein sequence ID" value="MBE9193018.1"/>
    <property type="molecule type" value="Genomic_DNA"/>
</dbReference>